<dbReference type="InterPro" id="IPR003149">
    <property type="entry name" value="Fe_hydrogenase_ssu"/>
</dbReference>
<dbReference type="InterPro" id="IPR049830">
    <property type="entry name" value="HndD"/>
</dbReference>
<dbReference type="FunFam" id="3.10.20.740:FF:000004">
    <property type="entry name" value="NADH-quinone oxidoreductase"/>
    <property type="match status" value="1"/>
</dbReference>
<dbReference type="PANTHER" id="PTHR11615">
    <property type="entry name" value="NITRATE, FORMATE, IRON DEHYDROGENASE"/>
    <property type="match status" value="1"/>
</dbReference>
<dbReference type="SUPFAM" id="SSF53920">
    <property type="entry name" value="Fe-only hydrogenase"/>
    <property type="match status" value="1"/>
</dbReference>
<dbReference type="InterPro" id="IPR009016">
    <property type="entry name" value="Fe_hydrogenase"/>
</dbReference>
<evidence type="ECO:0000256" key="11">
    <source>
        <dbReference type="ARBA" id="ARBA00023027"/>
    </source>
</evidence>
<dbReference type="EMBL" id="BSDY01000013">
    <property type="protein sequence ID" value="GLI57081.1"/>
    <property type="molecule type" value="Genomic_DNA"/>
</dbReference>
<dbReference type="SMART" id="SM00902">
    <property type="entry name" value="Fe_hyd_SSU"/>
    <property type="match status" value="1"/>
</dbReference>
<dbReference type="InterPro" id="IPR019574">
    <property type="entry name" value="NADH_UbQ_OxRdtase_Gsu_4Fe4S-bd"/>
</dbReference>
<dbReference type="FunFam" id="3.30.70.20:FF:000035">
    <property type="entry name" value="Iron hydrogenase 1"/>
    <property type="match status" value="1"/>
</dbReference>
<feature type="domain" description="4Fe-4S ferredoxin-type" evidence="15">
    <location>
        <begin position="170"/>
        <end position="189"/>
    </location>
</feature>
<evidence type="ECO:0000256" key="9">
    <source>
        <dbReference type="ARBA" id="ARBA00023004"/>
    </source>
</evidence>
<dbReference type="GO" id="GO:0051539">
    <property type="term" value="F:4 iron, 4 sulfur cluster binding"/>
    <property type="evidence" value="ECO:0007669"/>
    <property type="project" value="UniProtKB-KW"/>
</dbReference>
<dbReference type="InterPro" id="IPR013352">
    <property type="entry name" value="Fe_hydrogenase_subset"/>
</dbReference>
<keyword evidence="10" id="KW-0411">Iron-sulfur</keyword>
<comment type="cofactor">
    <cofactor evidence="13">
        <name>[2Fe-2S] cluster</name>
        <dbReference type="ChEBI" id="CHEBI:190135"/>
    </cofactor>
</comment>
<comment type="similarity">
    <text evidence="3">Belongs to the complex I 75 kDa subunit family.</text>
</comment>
<dbReference type="InterPro" id="IPR036991">
    <property type="entry name" value="Fe_hydrogenase_ssu_sf"/>
</dbReference>
<comment type="subcellular location">
    <subcellularLocation>
        <location evidence="2">Membrane</location>
    </subcellularLocation>
</comment>
<dbReference type="InterPro" id="IPR036010">
    <property type="entry name" value="2Fe-2S_ferredoxin-like_sf"/>
</dbReference>
<keyword evidence="6" id="KW-0479">Metal-binding</keyword>
<protein>
    <submittedName>
        <fullName evidence="17">Ferredoxin</fullName>
    </submittedName>
</protein>
<dbReference type="PROSITE" id="PS51085">
    <property type="entry name" value="2FE2S_FER_2"/>
    <property type="match status" value="1"/>
</dbReference>
<dbReference type="Gene3D" id="4.10.260.20">
    <property type="entry name" value="Iron hydrogenase, small subunit"/>
    <property type="match status" value="1"/>
</dbReference>
<dbReference type="GO" id="GO:0016020">
    <property type="term" value="C:membrane"/>
    <property type="evidence" value="ECO:0007669"/>
    <property type="project" value="UniProtKB-SubCell"/>
</dbReference>
<dbReference type="GO" id="GO:0005506">
    <property type="term" value="F:iron ion binding"/>
    <property type="evidence" value="ECO:0007669"/>
    <property type="project" value="InterPro"/>
</dbReference>
<dbReference type="InterPro" id="IPR000283">
    <property type="entry name" value="NADH_UbQ_OxRdtase_75kDa_su_CS"/>
</dbReference>
<dbReference type="GO" id="GO:0008901">
    <property type="term" value="F:ferredoxin hydrogenase activity"/>
    <property type="evidence" value="ECO:0007669"/>
    <property type="project" value="InterPro"/>
</dbReference>
<dbReference type="InterPro" id="IPR001041">
    <property type="entry name" value="2Fe-2S_ferredoxin-type"/>
</dbReference>
<evidence type="ECO:0000256" key="3">
    <source>
        <dbReference type="ARBA" id="ARBA00005404"/>
    </source>
</evidence>
<dbReference type="Pfam" id="PF10588">
    <property type="entry name" value="NADH-G_4Fe-4S_3"/>
    <property type="match status" value="1"/>
</dbReference>
<dbReference type="Gene3D" id="3.30.70.20">
    <property type="match status" value="1"/>
</dbReference>
<dbReference type="NCBIfam" id="TIGR02512">
    <property type="entry name" value="FeFe_hydrog_A"/>
    <property type="match status" value="1"/>
</dbReference>
<evidence type="ECO:0000256" key="2">
    <source>
        <dbReference type="ARBA" id="ARBA00004370"/>
    </source>
</evidence>
<keyword evidence="11" id="KW-0520">NAD</keyword>
<feature type="domain" description="2Fe-2S ferredoxin-type" evidence="14">
    <location>
        <begin position="32"/>
        <end position="110"/>
    </location>
</feature>
<keyword evidence="18" id="KW-1185">Reference proteome</keyword>
<dbReference type="GO" id="GO:0051537">
    <property type="term" value="F:2 iron, 2 sulfur cluster binding"/>
    <property type="evidence" value="ECO:0007669"/>
    <property type="project" value="UniProtKB-KW"/>
</dbReference>
<comment type="cofactor">
    <cofactor evidence="1">
        <name>[4Fe-4S] cluster</name>
        <dbReference type="ChEBI" id="CHEBI:49883"/>
    </cofactor>
</comment>
<keyword evidence="5" id="KW-0001">2Fe-2S</keyword>
<dbReference type="InterPro" id="IPR004108">
    <property type="entry name" value="Fe_hydrogenase_lsu_C"/>
</dbReference>
<dbReference type="PROSITE" id="PS51379">
    <property type="entry name" value="4FE4S_FER_2"/>
    <property type="match status" value="2"/>
</dbReference>
<dbReference type="GO" id="GO:0008137">
    <property type="term" value="F:NADH dehydrogenase (ubiquinone) activity"/>
    <property type="evidence" value="ECO:0007669"/>
    <property type="project" value="InterPro"/>
</dbReference>
<reference evidence="17" key="1">
    <citation type="submission" date="2022-12" db="EMBL/GenBank/DDBJ databases">
        <title>Reference genome sequencing for broad-spectrum identification of bacterial and archaeal isolates by mass spectrometry.</title>
        <authorList>
            <person name="Sekiguchi Y."/>
            <person name="Tourlousse D.M."/>
        </authorList>
    </citation>
    <scope>NUCLEOTIDE SEQUENCE</scope>
    <source>
        <strain evidence="17">10succ1</strain>
    </source>
</reference>
<dbReference type="GO" id="GO:0042773">
    <property type="term" value="P:ATP synthesis coupled electron transport"/>
    <property type="evidence" value="ECO:0007669"/>
    <property type="project" value="InterPro"/>
</dbReference>
<dbReference type="PROSITE" id="PS00641">
    <property type="entry name" value="COMPLEX1_75K_1"/>
    <property type="match status" value="1"/>
</dbReference>
<evidence type="ECO:0000256" key="8">
    <source>
        <dbReference type="ARBA" id="ARBA00022967"/>
    </source>
</evidence>
<comment type="caution">
    <text evidence="17">The sequence shown here is derived from an EMBL/GenBank/DDBJ whole genome shotgun (WGS) entry which is preliminary data.</text>
</comment>
<dbReference type="Pfam" id="PF22117">
    <property type="entry name" value="Fer4_Nqo3"/>
    <property type="match status" value="1"/>
</dbReference>
<evidence type="ECO:0000256" key="10">
    <source>
        <dbReference type="ARBA" id="ARBA00023014"/>
    </source>
</evidence>
<evidence type="ECO:0000256" key="6">
    <source>
        <dbReference type="ARBA" id="ARBA00022723"/>
    </source>
</evidence>
<dbReference type="SUPFAM" id="SSF54292">
    <property type="entry name" value="2Fe-2S ferredoxin-like"/>
    <property type="match status" value="1"/>
</dbReference>
<sequence>MIKACKYRSCRTPKTERLRDACESKGEECSIEVVAVNIDGKEIQVNKGTTILEAARRIGIKIPTLCYHEDLCVAGICRICLVEVEDSNTLEAACSYSIYKSLKIKTHTPKIRRARKNVLELMLASHVGECYSCIRNNNCELQRLAMEYGITSYSFGHENTPKKGVDKTSHSIVRDMDKCILCRRCVRSCIDLQEVGVYTVKNRGKDSSIATFKDCSMEDAVCINCGQCVNRCPTGALHEKDETEEVWRALEDSSKHVVIQTAPAPRAGIGEEFGMPPGTPLTLEMNTALRYCGFKRVFDTCFTADLTIIEEGTELLVRLKDQLIGEKKKVLPMFTSCSPGWVKYLEHFYPEFIPSLSTAKSPQQMFGSIIKTYYAKTHNIDPKDIVTVALMPCTAKKFEAGRPEMNSSGYRDVDYGLTTREMAKMFRETGIDLPNMEKSGFDTPFGGGSGSGIIFGATGGVMESAIRTLFELVTGDEINSLFQHGEIKEVRGFEDVKYMELEIPKVGEVPEILRGVVDDFNFLKGATLKVAICHGTANARRVLEDIKAGGVFSECHFIEFMACPGGCLGGGGQPIPTDENIRRERAKAIYSEDNEASVRKSYQNQEVLKLYEEFLPEGPGCKKAHKYLHTSYTPRGKEEIKI</sequence>
<evidence type="ECO:0000259" key="15">
    <source>
        <dbReference type="PROSITE" id="PS51379"/>
    </source>
</evidence>
<dbReference type="AlphaFoldDB" id="A0A9W6GNT2"/>
<dbReference type="SUPFAM" id="SSF54862">
    <property type="entry name" value="4Fe-4S ferredoxins"/>
    <property type="match status" value="1"/>
</dbReference>
<dbReference type="Gene3D" id="3.10.20.740">
    <property type="match status" value="1"/>
</dbReference>
<dbReference type="Proteomes" id="UP001144471">
    <property type="component" value="Unassembled WGS sequence"/>
</dbReference>
<dbReference type="InterPro" id="IPR054351">
    <property type="entry name" value="NADH_UbQ_OxRdtase_ferredoxin"/>
</dbReference>
<evidence type="ECO:0000256" key="1">
    <source>
        <dbReference type="ARBA" id="ARBA00001966"/>
    </source>
</evidence>
<name>A0A9W6GNT2_9FUSO</name>
<dbReference type="Gene3D" id="3.40.50.1780">
    <property type="match status" value="1"/>
</dbReference>
<organism evidence="17 18">
    <name type="scientific">Propionigenium maris DSM 9537</name>
    <dbReference type="NCBI Taxonomy" id="1123000"/>
    <lineage>
        <taxon>Bacteria</taxon>
        <taxon>Fusobacteriati</taxon>
        <taxon>Fusobacteriota</taxon>
        <taxon>Fusobacteriia</taxon>
        <taxon>Fusobacteriales</taxon>
        <taxon>Fusobacteriaceae</taxon>
        <taxon>Propionigenium</taxon>
    </lineage>
</organism>
<feature type="domain" description="4Fe-4S ferredoxin-type" evidence="15">
    <location>
        <begin position="213"/>
        <end position="242"/>
    </location>
</feature>
<accession>A0A9W6GNT2</accession>
<dbReference type="Pfam" id="PF02256">
    <property type="entry name" value="Fe_hyd_SSU"/>
    <property type="match status" value="1"/>
</dbReference>
<evidence type="ECO:0000313" key="17">
    <source>
        <dbReference type="EMBL" id="GLI57081.1"/>
    </source>
</evidence>
<dbReference type="RefSeq" id="WP_281836540.1">
    <property type="nucleotide sequence ID" value="NZ_BSDY01000013.1"/>
</dbReference>
<dbReference type="NCBIfam" id="NF040763">
    <property type="entry name" value="FeFe_hydrog_A6"/>
    <property type="match status" value="1"/>
</dbReference>
<evidence type="ECO:0000256" key="4">
    <source>
        <dbReference type="ARBA" id="ARBA00022485"/>
    </source>
</evidence>
<dbReference type="Gene3D" id="3.40.950.10">
    <property type="entry name" value="Fe-only Hydrogenase (Larger Subunit), Chain L, domain 3"/>
    <property type="match status" value="1"/>
</dbReference>
<dbReference type="Pfam" id="PF02906">
    <property type="entry name" value="Fe_hyd_lg_C"/>
    <property type="match status" value="1"/>
</dbReference>
<evidence type="ECO:0000259" key="14">
    <source>
        <dbReference type="PROSITE" id="PS51085"/>
    </source>
</evidence>
<dbReference type="InterPro" id="IPR017900">
    <property type="entry name" value="4Fe4S_Fe_S_CS"/>
</dbReference>
<feature type="domain" description="4Fe-4S His(Cys)3-ligated-type" evidence="16">
    <location>
        <begin position="110"/>
        <end position="149"/>
    </location>
</feature>
<dbReference type="CDD" id="cd00207">
    <property type="entry name" value="fer2"/>
    <property type="match status" value="1"/>
</dbReference>
<gene>
    <name evidence="17" type="ORF">PM10SUCC1_25950</name>
</gene>
<evidence type="ECO:0000313" key="18">
    <source>
        <dbReference type="Proteomes" id="UP001144471"/>
    </source>
</evidence>
<evidence type="ECO:0000256" key="12">
    <source>
        <dbReference type="ARBA" id="ARBA00023136"/>
    </source>
</evidence>
<dbReference type="Pfam" id="PF13510">
    <property type="entry name" value="Fer2_4"/>
    <property type="match status" value="1"/>
</dbReference>
<keyword evidence="8" id="KW-1278">Translocase</keyword>
<dbReference type="InterPro" id="IPR017896">
    <property type="entry name" value="4Fe4S_Fe-S-bd"/>
</dbReference>
<dbReference type="PROSITE" id="PS00198">
    <property type="entry name" value="4FE4S_FER_1"/>
    <property type="match status" value="1"/>
</dbReference>
<evidence type="ECO:0000256" key="7">
    <source>
        <dbReference type="ARBA" id="ARBA00022737"/>
    </source>
</evidence>
<evidence type="ECO:0000256" key="13">
    <source>
        <dbReference type="ARBA" id="ARBA00034078"/>
    </source>
</evidence>
<proteinExistence type="inferred from homology"/>
<evidence type="ECO:0000256" key="5">
    <source>
        <dbReference type="ARBA" id="ARBA00022714"/>
    </source>
</evidence>
<keyword evidence="7" id="KW-0677">Repeat</keyword>
<keyword evidence="9" id="KW-0408">Iron</keyword>
<keyword evidence="4" id="KW-0004">4Fe-4S</keyword>
<keyword evidence="12" id="KW-0472">Membrane</keyword>
<evidence type="ECO:0000259" key="16">
    <source>
        <dbReference type="PROSITE" id="PS51839"/>
    </source>
</evidence>
<dbReference type="SMART" id="SM00929">
    <property type="entry name" value="NADH-G_4Fe-4S_3"/>
    <property type="match status" value="1"/>
</dbReference>
<dbReference type="PROSITE" id="PS51839">
    <property type="entry name" value="4FE4S_HC3"/>
    <property type="match status" value="1"/>
</dbReference>
<dbReference type="InterPro" id="IPR050340">
    <property type="entry name" value="Cytosolic_Fe-S_CAF"/>
</dbReference>